<proteinExistence type="predicted"/>
<comment type="caution">
    <text evidence="2">The sequence shown here is derived from an EMBL/GenBank/DDBJ whole genome shotgun (WGS) entry which is preliminary data.</text>
</comment>
<accession>A0AA38FQN5</accession>
<evidence type="ECO:0000313" key="2">
    <source>
        <dbReference type="EMBL" id="KAH9308382.1"/>
    </source>
</evidence>
<protein>
    <submittedName>
        <fullName evidence="2">Uncharacterized protein</fullName>
    </submittedName>
</protein>
<dbReference type="AlphaFoldDB" id="A0AA38FQN5"/>
<name>A0AA38FQN5_TAXCH</name>
<gene>
    <name evidence="2" type="ORF">KI387_036293</name>
</gene>
<feature type="region of interest" description="Disordered" evidence="1">
    <location>
        <begin position="1"/>
        <end position="29"/>
    </location>
</feature>
<dbReference type="Proteomes" id="UP000824469">
    <property type="component" value="Unassembled WGS sequence"/>
</dbReference>
<organism evidence="2 3">
    <name type="scientific">Taxus chinensis</name>
    <name type="common">Chinese yew</name>
    <name type="synonym">Taxus wallichiana var. chinensis</name>
    <dbReference type="NCBI Taxonomy" id="29808"/>
    <lineage>
        <taxon>Eukaryota</taxon>
        <taxon>Viridiplantae</taxon>
        <taxon>Streptophyta</taxon>
        <taxon>Embryophyta</taxon>
        <taxon>Tracheophyta</taxon>
        <taxon>Spermatophyta</taxon>
        <taxon>Pinopsida</taxon>
        <taxon>Pinidae</taxon>
        <taxon>Conifers II</taxon>
        <taxon>Cupressales</taxon>
        <taxon>Taxaceae</taxon>
        <taxon>Taxus</taxon>
    </lineage>
</organism>
<keyword evidence="3" id="KW-1185">Reference proteome</keyword>
<feature type="non-terminal residue" evidence="2">
    <location>
        <position position="59"/>
    </location>
</feature>
<dbReference type="EMBL" id="JAHRHJ020000007">
    <property type="protein sequence ID" value="KAH9308382.1"/>
    <property type="molecule type" value="Genomic_DNA"/>
</dbReference>
<evidence type="ECO:0000256" key="1">
    <source>
        <dbReference type="SAM" id="MobiDB-lite"/>
    </source>
</evidence>
<reference evidence="2 3" key="1">
    <citation type="journal article" date="2021" name="Nat. Plants">
        <title>The Taxus genome provides insights into paclitaxel biosynthesis.</title>
        <authorList>
            <person name="Xiong X."/>
            <person name="Gou J."/>
            <person name="Liao Q."/>
            <person name="Li Y."/>
            <person name="Zhou Q."/>
            <person name="Bi G."/>
            <person name="Li C."/>
            <person name="Du R."/>
            <person name="Wang X."/>
            <person name="Sun T."/>
            <person name="Guo L."/>
            <person name="Liang H."/>
            <person name="Lu P."/>
            <person name="Wu Y."/>
            <person name="Zhang Z."/>
            <person name="Ro D.K."/>
            <person name="Shang Y."/>
            <person name="Huang S."/>
            <person name="Yan J."/>
        </authorList>
    </citation>
    <scope>NUCLEOTIDE SEQUENCE [LARGE SCALE GENOMIC DNA]</scope>
    <source>
        <strain evidence="2">Ta-2019</strain>
    </source>
</reference>
<feature type="non-terminal residue" evidence="2">
    <location>
        <position position="1"/>
    </location>
</feature>
<sequence>TGREGADEPCGQEAPRSHNPNREQPEPPMSYVVRGRWRPCETCSVKSLVIEAHPDYLAT</sequence>
<evidence type="ECO:0000313" key="3">
    <source>
        <dbReference type="Proteomes" id="UP000824469"/>
    </source>
</evidence>